<feature type="chain" id="PRO_5035234540" description="Lipocalin-like domain-containing protein" evidence="1">
    <location>
        <begin position="23"/>
        <end position="201"/>
    </location>
</feature>
<dbReference type="EMBL" id="BMJC01000008">
    <property type="protein sequence ID" value="GGB25273.1"/>
    <property type="molecule type" value="Genomic_DNA"/>
</dbReference>
<comment type="caution">
    <text evidence="2">The sequence shown here is derived from an EMBL/GenBank/DDBJ whole genome shotgun (WGS) entry which is preliminary data.</text>
</comment>
<evidence type="ECO:0000313" key="3">
    <source>
        <dbReference type="Proteomes" id="UP000607559"/>
    </source>
</evidence>
<name>A0A8J2UJG2_9BACT</name>
<dbReference type="Proteomes" id="UP000607559">
    <property type="component" value="Unassembled WGS sequence"/>
</dbReference>
<protein>
    <recommendedName>
        <fullName evidence="4">Lipocalin-like domain-containing protein</fullName>
    </recommendedName>
</protein>
<organism evidence="2 3">
    <name type="scientific">Puia dinghuensis</name>
    <dbReference type="NCBI Taxonomy" id="1792502"/>
    <lineage>
        <taxon>Bacteria</taxon>
        <taxon>Pseudomonadati</taxon>
        <taxon>Bacteroidota</taxon>
        <taxon>Chitinophagia</taxon>
        <taxon>Chitinophagales</taxon>
        <taxon>Chitinophagaceae</taxon>
        <taxon>Puia</taxon>
    </lineage>
</organism>
<keyword evidence="1" id="KW-0732">Signal</keyword>
<dbReference type="RefSeq" id="WP_188938106.1">
    <property type="nucleotide sequence ID" value="NZ_BMJC01000008.1"/>
</dbReference>
<evidence type="ECO:0008006" key="4">
    <source>
        <dbReference type="Google" id="ProtNLM"/>
    </source>
</evidence>
<dbReference type="AlphaFoldDB" id="A0A8J2UJG2"/>
<accession>A0A8J2UJG2</accession>
<proteinExistence type="predicted"/>
<gene>
    <name evidence="2" type="ORF">GCM10011511_56550</name>
</gene>
<sequence>MLKTLSFSSLLVLALVIVSCHKSNVGGNSAQLVGNYQFLYLSAQVQSISQASGGGQTQKAVTYSNYKTTQNTGTVTLTADSLASKGVGYTAAFTSLTYEYVNGVLTDSISFPFSLTYPPSSTSTKYDVIGQDSIYFHGGYLVSGFGGGSTLAPPSGGHFSFKGDTLFITSHVNQTTPPQNSGGISVTGSESGVATIALLKH</sequence>
<keyword evidence="3" id="KW-1185">Reference proteome</keyword>
<evidence type="ECO:0000256" key="1">
    <source>
        <dbReference type="SAM" id="SignalP"/>
    </source>
</evidence>
<reference evidence="2" key="1">
    <citation type="journal article" date="2014" name="Int. J. Syst. Evol. Microbiol.">
        <title>Complete genome sequence of Corynebacterium casei LMG S-19264T (=DSM 44701T), isolated from a smear-ripened cheese.</title>
        <authorList>
            <consortium name="US DOE Joint Genome Institute (JGI-PGF)"/>
            <person name="Walter F."/>
            <person name="Albersmeier A."/>
            <person name="Kalinowski J."/>
            <person name="Ruckert C."/>
        </authorList>
    </citation>
    <scope>NUCLEOTIDE SEQUENCE</scope>
    <source>
        <strain evidence="2">CGMCC 1.15448</strain>
    </source>
</reference>
<evidence type="ECO:0000313" key="2">
    <source>
        <dbReference type="EMBL" id="GGB25273.1"/>
    </source>
</evidence>
<feature type="signal peptide" evidence="1">
    <location>
        <begin position="1"/>
        <end position="22"/>
    </location>
</feature>
<dbReference type="PROSITE" id="PS51257">
    <property type="entry name" value="PROKAR_LIPOPROTEIN"/>
    <property type="match status" value="1"/>
</dbReference>
<reference evidence="2" key="2">
    <citation type="submission" date="2020-09" db="EMBL/GenBank/DDBJ databases">
        <authorList>
            <person name="Sun Q."/>
            <person name="Zhou Y."/>
        </authorList>
    </citation>
    <scope>NUCLEOTIDE SEQUENCE</scope>
    <source>
        <strain evidence="2">CGMCC 1.15448</strain>
    </source>
</reference>